<comment type="caution">
    <text evidence="3">The sequence shown here is derived from an EMBL/GenBank/DDBJ whole genome shotgun (WGS) entry which is preliminary data.</text>
</comment>
<feature type="domain" description="F-box" evidence="2">
    <location>
        <begin position="593"/>
        <end position="640"/>
    </location>
</feature>
<feature type="compositionally biased region" description="Pro residues" evidence="1">
    <location>
        <begin position="157"/>
        <end position="170"/>
    </location>
</feature>
<reference evidence="3" key="1">
    <citation type="submission" date="2019-04" db="EMBL/GenBank/DDBJ databases">
        <title>Sequencing of skin fungus with MAO and IRED activity.</title>
        <authorList>
            <person name="Marsaioli A.J."/>
            <person name="Bonatto J.M.C."/>
            <person name="Reis Junior O."/>
        </authorList>
    </citation>
    <scope>NUCLEOTIDE SEQUENCE</scope>
    <source>
        <strain evidence="3">30M1</strain>
    </source>
</reference>
<protein>
    <recommendedName>
        <fullName evidence="2">F-box domain-containing protein</fullName>
    </recommendedName>
</protein>
<accession>A0A9P4WCE6</accession>
<dbReference type="AlphaFoldDB" id="A0A9P4WCE6"/>
<dbReference type="PROSITE" id="PS50181">
    <property type="entry name" value="FBOX"/>
    <property type="match status" value="1"/>
</dbReference>
<evidence type="ECO:0000313" key="4">
    <source>
        <dbReference type="Proteomes" id="UP000801428"/>
    </source>
</evidence>
<sequence>MLQIVVAAPDIHVLSAHADPICHTDSPLRSEELSAVHIPSLQAALGGEMTDFCGGTLNTKSKDIFVHKVEGVTFQIIGGAPNSIEECTASFAAIIAQCHLGQGLYGGHVQGEDEVTYEVYHGDSIINERDSQDDQYDMDDLLHLMGSRGLENRASPPKKPATPVNPPPKQPDSKPLPIEKPKPTPTPTPTPSAPKPAPTKNCKQIYDIAFQDVLAEALELEQEEMLSRRAAAIDGRNYVGGMTSRRNMVGVEKRTPKKGTGCGIQKFDALDYPEPGKMPTKAKFYHFTDPTACDALGFAGEAKEARGLTRTDYQVEHVLEWQVVTKFFEWVNIKKGAETFDDPDPKKNGKLKFCPYFKATWEGANSPVFKLNPYDEKELNAMDHLRWAYPGKGNFEEESVWLHTAVNAPAKAEMWTTKKTSVIYSDKTSKKNGGKGKPDKIHTGMTDLIVGTKAAGKVPQAHPTIDSARQAYFKLKWILGARLYLKNAEIKAIFKKQKERIGDVLDKLDTAMETKPKTNTKGVVMGAWKKQGLKALWDEYMEEKFATAKKRSENDMDKYIRLLEGKWSQKKDLDAAENDRLVFLLQIRKAAVIYDMDSLPQELIDRISSYLGVKDLKNTLLLNTKFQRAAERYSEAFSTYTLTEDNVGDFLDFCGGRLVQHLRNIKFRTSLPALDADAFKNNMKAVEDNPCRDTVDELREMDEQFTRQVNLLFATLRKIEQVRTLDGNRGLELEIYTPTRAVDETKFCLHRAVTSWRIHIIAPETLPSIGCIRSLRIQNGTGLEYDDIPNPAFRRSDLRMLLDLAARLLNLQVLNCNIGGDEFVKGLDVEEARYSFQDWPGPRRDSRHDFAKAMQYVQLPTSLRHVDLDFIYPLSEADWMDQRLQMPNLVKPAIHDPFSSSLRLLSYQLRTMKLRVMADESLFWPADGNAPSWPNLESLSVMFHPASPSGAWYFEGSRHVDTGPNEGFEIDDSSYPPLECTDEDGNADYEVDWDFNFDSHRVYAQYRVKPINKTLVPFLTAFAKAAALMPSLQEAALWSPLMFYPKEMEEYEGFDYKEVSHVVEGELAWGVAYTKPRTRSFTDAIGEDFATSRQIWWYVGDWRPEPELLDLFHQIGRPEQGDEQISMYWGDPFNNPGLVERGMFEDWESWRFHH</sequence>
<dbReference type="InterPro" id="IPR001810">
    <property type="entry name" value="F-box_dom"/>
</dbReference>
<feature type="region of interest" description="Disordered" evidence="1">
    <location>
        <begin position="149"/>
        <end position="200"/>
    </location>
</feature>
<gene>
    <name evidence="3" type="ORF">E8E13_007814</name>
</gene>
<dbReference type="EMBL" id="SWKU01000002">
    <property type="protein sequence ID" value="KAF3009652.1"/>
    <property type="molecule type" value="Genomic_DNA"/>
</dbReference>
<evidence type="ECO:0000256" key="1">
    <source>
        <dbReference type="SAM" id="MobiDB-lite"/>
    </source>
</evidence>
<evidence type="ECO:0000313" key="3">
    <source>
        <dbReference type="EMBL" id="KAF3009652.1"/>
    </source>
</evidence>
<evidence type="ECO:0000259" key="2">
    <source>
        <dbReference type="PROSITE" id="PS50181"/>
    </source>
</evidence>
<keyword evidence="4" id="KW-1185">Reference proteome</keyword>
<dbReference type="OrthoDB" id="5985073at2759"/>
<proteinExistence type="predicted"/>
<organism evidence="3 4">
    <name type="scientific">Curvularia kusanoi</name>
    <name type="common">Cochliobolus kusanoi</name>
    <dbReference type="NCBI Taxonomy" id="90978"/>
    <lineage>
        <taxon>Eukaryota</taxon>
        <taxon>Fungi</taxon>
        <taxon>Dikarya</taxon>
        <taxon>Ascomycota</taxon>
        <taxon>Pezizomycotina</taxon>
        <taxon>Dothideomycetes</taxon>
        <taxon>Pleosporomycetidae</taxon>
        <taxon>Pleosporales</taxon>
        <taxon>Pleosporineae</taxon>
        <taxon>Pleosporaceae</taxon>
        <taxon>Curvularia</taxon>
    </lineage>
</organism>
<feature type="compositionally biased region" description="Pro residues" evidence="1">
    <location>
        <begin position="183"/>
        <end position="197"/>
    </location>
</feature>
<dbReference type="Proteomes" id="UP000801428">
    <property type="component" value="Unassembled WGS sequence"/>
</dbReference>
<dbReference type="CDD" id="cd09917">
    <property type="entry name" value="F-box_SF"/>
    <property type="match status" value="1"/>
</dbReference>
<name>A0A9P4WCE6_CURKU</name>